<protein>
    <submittedName>
        <fullName evidence="2">Uncharacterized protein</fullName>
    </submittedName>
</protein>
<organism evidence="2 3">
    <name type="scientific">Plasmopara halstedii</name>
    <name type="common">Downy mildew of sunflower</name>
    <dbReference type="NCBI Taxonomy" id="4781"/>
    <lineage>
        <taxon>Eukaryota</taxon>
        <taxon>Sar</taxon>
        <taxon>Stramenopiles</taxon>
        <taxon>Oomycota</taxon>
        <taxon>Peronosporomycetes</taxon>
        <taxon>Peronosporales</taxon>
        <taxon>Peronosporaceae</taxon>
        <taxon>Plasmopara</taxon>
    </lineage>
</organism>
<dbReference type="AlphaFoldDB" id="A0A0P1A5E1"/>
<sequence>MRIKACLQQVENLLVLIRKCPSTQPKPTRDLAQGYILRKKTSFFLVMEAYRKTFVWSFVPAYILKEKMSRVRQCDIKLVLYYCLFYIFGAFTQSILRSSHRTSV</sequence>
<keyword evidence="1" id="KW-0472">Membrane</keyword>
<proteinExistence type="predicted"/>
<keyword evidence="1" id="KW-1133">Transmembrane helix</keyword>
<evidence type="ECO:0000256" key="1">
    <source>
        <dbReference type="SAM" id="Phobius"/>
    </source>
</evidence>
<reference evidence="3" key="1">
    <citation type="submission" date="2014-09" db="EMBL/GenBank/DDBJ databases">
        <authorList>
            <person name="Sharma Rahul"/>
            <person name="Thines Marco"/>
        </authorList>
    </citation>
    <scope>NUCLEOTIDE SEQUENCE [LARGE SCALE GENOMIC DNA]</scope>
</reference>
<accession>A0A0P1A5E1</accession>
<evidence type="ECO:0000313" key="2">
    <source>
        <dbReference type="EMBL" id="CEG35773.1"/>
    </source>
</evidence>
<keyword evidence="3" id="KW-1185">Reference proteome</keyword>
<keyword evidence="1" id="KW-0812">Transmembrane</keyword>
<feature type="transmembrane region" description="Helical" evidence="1">
    <location>
        <begin position="78"/>
        <end position="96"/>
    </location>
</feature>
<dbReference type="GeneID" id="36395161"/>
<dbReference type="EMBL" id="CCYD01000109">
    <property type="protein sequence ID" value="CEG35773.1"/>
    <property type="molecule type" value="Genomic_DNA"/>
</dbReference>
<dbReference type="Proteomes" id="UP000054928">
    <property type="component" value="Unassembled WGS sequence"/>
</dbReference>
<name>A0A0P1A5E1_PLAHL</name>
<dbReference type="RefSeq" id="XP_024572142.1">
    <property type="nucleotide sequence ID" value="XM_024727903.1"/>
</dbReference>
<evidence type="ECO:0000313" key="3">
    <source>
        <dbReference type="Proteomes" id="UP000054928"/>
    </source>
</evidence>